<reference evidence="2 3" key="1">
    <citation type="journal article" date="2012" name="J. Bacteriol.">
        <title>Genome sequence of the highly efficient arsenite-oxidizing bacterium Achromobacter arsenitoxydans SY8.</title>
        <authorList>
            <person name="Li X."/>
            <person name="Hu Y."/>
            <person name="Gong J."/>
            <person name="Lin Y."/>
            <person name="Johnstone L."/>
            <person name="Rensing C."/>
            <person name="Wang G."/>
        </authorList>
    </citation>
    <scope>NUCLEOTIDE SEQUENCE [LARGE SCALE GENOMIC DNA]</scope>
    <source>
        <strain evidence="2 3">SY8</strain>
    </source>
</reference>
<evidence type="ECO:0000256" key="1">
    <source>
        <dbReference type="SAM" id="MobiDB-lite"/>
    </source>
</evidence>
<dbReference type="AlphaFoldDB" id="H0F9Q2"/>
<dbReference type="Proteomes" id="UP000003113">
    <property type="component" value="Unassembled WGS sequence"/>
</dbReference>
<dbReference type="STRING" id="477184.KYC_17522"/>
<organism evidence="2 3">
    <name type="scientific">Achromobacter arsenitoxydans SY8</name>
    <dbReference type="NCBI Taxonomy" id="477184"/>
    <lineage>
        <taxon>Bacteria</taxon>
        <taxon>Pseudomonadati</taxon>
        <taxon>Pseudomonadota</taxon>
        <taxon>Betaproteobacteria</taxon>
        <taxon>Burkholderiales</taxon>
        <taxon>Alcaligenaceae</taxon>
        <taxon>Achromobacter</taxon>
    </lineage>
</organism>
<gene>
    <name evidence="2" type="ORF">KYC_17522</name>
</gene>
<evidence type="ECO:0000313" key="2">
    <source>
        <dbReference type="EMBL" id="EHK65317.1"/>
    </source>
</evidence>
<protein>
    <submittedName>
        <fullName evidence="2">Uncharacterized protein</fullName>
    </submittedName>
</protein>
<dbReference type="PATRIC" id="fig|477184.5.peg.3459"/>
<keyword evidence="3" id="KW-1185">Reference proteome</keyword>
<accession>H0F9Q2</accession>
<feature type="region of interest" description="Disordered" evidence="1">
    <location>
        <begin position="1"/>
        <end position="26"/>
    </location>
</feature>
<name>H0F9Q2_9BURK</name>
<comment type="caution">
    <text evidence="2">The sequence shown here is derived from an EMBL/GenBank/DDBJ whole genome shotgun (WGS) entry which is preliminary data.</text>
</comment>
<sequence>MASEYQDAKGGSAEVNDFYDDTYTNSPPVQEVWERALPKLSTVRNGEYLGIDRLHRAFGLEGGQKLREVLAAGEREGLLIIDRGATPPTYRATFILERLLHQFGDCWPD</sequence>
<evidence type="ECO:0000313" key="3">
    <source>
        <dbReference type="Proteomes" id="UP000003113"/>
    </source>
</evidence>
<dbReference type="EMBL" id="AGUF01000055">
    <property type="protein sequence ID" value="EHK65317.1"/>
    <property type="molecule type" value="Genomic_DNA"/>
</dbReference>
<proteinExistence type="predicted"/>